<dbReference type="InterPro" id="IPR002130">
    <property type="entry name" value="Cyclophilin-type_PPIase_dom"/>
</dbReference>
<organism evidence="12 13">
    <name type="scientific">Spizellomyces punctatus (strain DAOM BR117)</name>
    <dbReference type="NCBI Taxonomy" id="645134"/>
    <lineage>
        <taxon>Eukaryota</taxon>
        <taxon>Fungi</taxon>
        <taxon>Fungi incertae sedis</taxon>
        <taxon>Chytridiomycota</taxon>
        <taxon>Chytridiomycota incertae sedis</taxon>
        <taxon>Chytridiomycetes</taxon>
        <taxon>Spizellomycetales</taxon>
        <taxon>Spizellomycetaceae</taxon>
        <taxon>Spizellomyces</taxon>
    </lineage>
</organism>
<dbReference type="InterPro" id="IPR029000">
    <property type="entry name" value="Cyclophilin-like_dom_sf"/>
</dbReference>
<dbReference type="PROSITE" id="PS00170">
    <property type="entry name" value="CSA_PPIASE_1"/>
    <property type="match status" value="1"/>
</dbReference>
<feature type="compositionally biased region" description="Basic and acidic residues" evidence="10">
    <location>
        <begin position="458"/>
        <end position="482"/>
    </location>
</feature>
<dbReference type="SUPFAM" id="SSF50891">
    <property type="entry name" value="Cyclophilin-like"/>
    <property type="match status" value="1"/>
</dbReference>
<proteinExistence type="inferred from homology"/>
<dbReference type="GeneID" id="27691760"/>
<dbReference type="GO" id="GO:0003755">
    <property type="term" value="F:peptidyl-prolyl cis-trans isomerase activity"/>
    <property type="evidence" value="ECO:0007669"/>
    <property type="project" value="UniProtKB-EC"/>
</dbReference>
<dbReference type="Proteomes" id="UP000053201">
    <property type="component" value="Unassembled WGS sequence"/>
</dbReference>
<dbReference type="FunCoup" id="A0A0L0H485">
    <property type="interactions" value="335"/>
</dbReference>
<dbReference type="CDD" id="cd01925">
    <property type="entry name" value="cyclophilin_CeCYP16-like"/>
    <property type="match status" value="1"/>
</dbReference>
<evidence type="ECO:0000256" key="3">
    <source>
        <dbReference type="ARBA" id="ARBA00023242"/>
    </source>
</evidence>
<feature type="compositionally biased region" description="Basic and acidic residues" evidence="10">
    <location>
        <begin position="192"/>
        <end position="201"/>
    </location>
</feature>
<dbReference type="PROSITE" id="PS50072">
    <property type="entry name" value="CSA_PPIASE_2"/>
    <property type="match status" value="1"/>
</dbReference>
<dbReference type="OrthoDB" id="442970at2759"/>
<evidence type="ECO:0000259" key="11">
    <source>
        <dbReference type="PROSITE" id="PS50072"/>
    </source>
</evidence>
<feature type="region of interest" description="Disordered" evidence="10">
    <location>
        <begin position="458"/>
        <end position="488"/>
    </location>
</feature>
<comment type="similarity">
    <text evidence="4">Belongs to the cyclophilin-type PPIase family. CWC27 subfamily.</text>
</comment>
<feature type="compositionally biased region" description="Basic and acidic residues" evidence="10">
    <location>
        <begin position="297"/>
        <end position="310"/>
    </location>
</feature>
<dbReference type="EMBL" id="KQ257472">
    <property type="protein sequence ID" value="KNC96012.1"/>
    <property type="molecule type" value="Genomic_DNA"/>
</dbReference>
<feature type="region of interest" description="Disordered" evidence="10">
    <location>
        <begin position="249"/>
        <end position="310"/>
    </location>
</feature>
<sequence length="488" mass="55158">MSNAYITEPPTKGKILLHTTLGPLEVELWPKETPKACRNFVQLCLEGYYDNTIFHRIVKDFIVQGGDPTGTGHGGESVFGAPFADEFHSRLRFSHRGLLAMANTGENDNRSQFFFTLDRADELNRKSTIFGKIVGDTIYNLLKFSALETDEEERPLYPPKFLRAEVLSNPFDDIKLRTTPEERLAQAAALRAAKEKEEQAKKPKGKKNLSLLSFGEEEAETAKSTGSRIKSSHDVLTNDPRLRSDIAVELSTRSRTPVPSDHSLRSPSQTATEEEKFERHMRESVVTKRPRNVSPTRRTESSIRQMKSEVEKVQSEIRAMNTGRLEVSEDGIANRRAKEKLVDRMRAEFVDSGKAISAKRRRVKGETDTLEMLRKFQGKIRDTSSKVSHAPARASDADASGESQECQLHFVRNCASCRDTFGKKEEGDEEGWMATKLVFEKERGANVYEPRVEDYTVIDPRAHSTLDDKQRGRSLKGREGHRTSGPRR</sequence>
<keyword evidence="3" id="KW-0539">Nucleus</keyword>
<name>A0A0L0H485_SPIPD</name>
<dbReference type="GO" id="GO:0006457">
    <property type="term" value="P:protein folding"/>
    <property type="evidence" value="ECO:0007669"/>
    <property type="project" value="InterPro"/>
</dbReference>
<feature type="region of interest" description="Disordered" evidence="10">
    <location>
        <begin position="191"/>
        <end position="213"/>
    </location>
</feature>
<feature type="compositionally biased region" description="Basic and acidic residues" evidence="10">
    <location>
        <begin position="273"/>
        <end position="286"/>
    </location>
</feature>
<comment type="subcellular location">
    <subcellularLocation>
        <location evidence="2">Nucleus</location>
    </subcellularLocation>
</comment>
<dbReference type="Pfam" id="PF00160">
    <property type="entry name" value="Pro_isomerase"/>
    <property type="match status" value="1"/>
</dbReference>
<accession>A0A0L0H485</accession>
<dbReference type="VEuPathDB" id="FungiDB:SPPG_08609"/>
<dbReference type="PANTHER" id="PTHR45625">
    <property type="entry name" value="PEPTIDYL-PROLYL CIS-TRANS ISOMERASE-RELATED"/>
    <property type="match status" value="1"/>
</dbReference>
<evidence type="ECO:0000256" key="9">
    <source>
        <dbReference type="ARBA" id="ARBA00083804"/>
    </source>
</evidence>
<protein>
    <recommendedName>
        <fullName evidence="7">Peptidyl-prolyl isomerase CWC27</fullName>
    </recommendedName>
    <alternativeName>
        <fullName evidence="6">Peptidyl-prolyl isomerase cwc27</fullName>
    </alternativeName>
    <alternativeName>
        <fullName evidence="8 9">Rotamase CWC27</fullName>
    </alternativeName>
</protein>
<dbReference type="RefSeq" id="XP_016604052.1">
    <property type="nucleotide sequence ID" value="XM_016756755.1"/>
</dbReference>
<dbReference type="OMA" id="CKNFLQH"/>
<dbReference type="eggNOG" id="KOG0885">
    <property type="taxonomic scope" value="Eukaryota"/>
</dbReference>
<evidence type="ECO:0000256" key="1">
    <source>
        <dbReference type="ARBA" id="ARBA00000971"/>
    </source>
</evidence>
<feature type="domain" description="PPIase cyclophilin-type" evidence="11">
    <location>
        <begin position="18"/>
        <end position="166"/>
    </location>
</feature>
<keyword evidence="13" id="KW-1185">Reference proteome</keyword>
<evidence type="ECO:0000256" key="7">
    <source>
        <dbReference type="ARBA" id="ARBA00071024"/>
    </source>
</evidence>
<evidence type="ECO:0000256" key="5">
    <source>
        <dbReference type="ARBA" id="ARBA00055615"/>
    </source>
</evidence>
<reference evidence="12 13" key="1">
    <citation type="submission" date="2009-08" db="EMBL/GenBank/DDBJ databases">
        <title>The Genome Sequence of Spizellomyces punctatus strain DAOM BR117.</title>
        <authorList>
            <consortium name="The Broad Institute Genome Sequencing Platform"/>
            <person name="Russ C."/>
            <person name="Cuomo C."/>
            <person name="Shea T."/>
            <person name="Young S.K."/>
            <person name="Zeng Q."/>
            <person name="Koehrsen M."/>
            <person name="Haas B."/>
            <person name="Borodovsky M."/>
            <person name="Guigo R."/>
            <person name="Alvarado L."/>
            <person name="Berlin A."/>
            <person name="Bochicchio J."/>
            <person name="Borenstein D."/>
            <person name="Chapman S."/>
            <person name="Chen Z."/>
            <person name="Engels R."/>
            <person name="Freedman E."/>
            <person name="Gellesch M."/>
            <person name="Goldberg J."/>
            <person name="Griggs A."/>
            <person name="Gujja S."/>
            <person name="Heiman D."/>
            <person name="Hepburn T."/>
            <person name="Howarth C."/>
            <person name="Jen D."/>
            <person name="Larson L."/>
            <person name="Lewis B."/>
            <person name="Mehta T."/>
            <person name="Park D."/>
            <person name="Pearson M."/>
            <person name="Roberts A."/>
            <person name="Saif S."/>
            <person name="Shenoy N."/>
            <person name="Sisk P."/>
            <person name="Stolte C."/>
            <person name="Sykes S."/>
            <person name="Thomson T."/>
            <person name="Walk T."/>
            <person name="White J."/>
            <person name="Yandava C."/>
            <person name="Burger G."/>
            <person name="Gray M.W."/>
            <person name="Holland P.W.H."/>
            <person name="King N."/>
            <person name="Lang F.B.F."/>
            <person name="Roger A.J."/>
            <person name="Ruiz-Trillo I."/>
            <person name="Lander E."/>
            <person name="Nusbaum C."/>
        </authorList>
    </citation>
    <scope>NUCLEOTIDE SEQUENCE [LARGE SCALE GENOMIC DNA]</scope>
    <source>
        <strain evidence="12 13">DAOM BR117</strain>
    </source>
</reference>
<evidence type="ECO:0000313" key="12">
    <source>
        <dbReference type="EMBL" id="KNC96012.1"/>
    </source>
</evidence>
<evidence type="ECO:0000256" key="2">
    <source>
        <dbReference type="ARBA" id="ARBA00004123"/>
    </source>
</evidence>
<comment type="function">
    <text evidence="5">PPIases accelerate the folding of proteins. It catalyzes the cis-trans isomerization of proline imidic peptide bonds in oligopeptides. Involved in pre-mRNA splicing.</text>
</comment>
<dbReference type="InterPro" id="IPR044666">
    <property type="entry name" value="Cyclophilin_A-like"/>
</dbReference>
<dbReference type="STRING" id="645134.A0A0L0H485"/>
<dbReference type="AlphaFoldDB" id="A0A0L0H485"/>
<dbReference type="InParanoid" id="A0A0L0H485"/>
<evidence type="ECO:0000256" key="10">
    <source>
        <dbReference type="SAM" id="MobiDB-lite"/>
    </source>
</evidence>
<comment type="catalytic activity">
    <reaction evidence="1">
        <text>[protein]-peptidylproline (omega=180) = [protein]-peptidylproline (omega=0)</text>
        <dbReference type="Rhea" id="RHEA:16237"/>
        <dbReference type="Rhea" id="RHEA-COMP:10747"/>
        <dbReference type="Rhea" id="RHEA-COMP:10748"/>
        <dbReference type="ChEBI" id="CHEBI:83833"/>
        <dbReference type="ChEBI" id="CHEBI:83834"/>
        <dbReference type="EC" id="5.2.1.8"/>
    </reaction>
</comment>
<dbReference type="FunFam" id="2.40.100.10:FF:000007">
    <property type="entry name" value="Peptidyl-prolyl cis-trans isomerase CWC27 homolog"/>
    <property type="match status" value="1"/>
</dbReference>
<dbReference type="Gene3D" id="2.40.100.10">
    <property type="entry name" value="Cyclophilin-like"/>
    <property type="match status" value="1"/>
</dbReference>
<dbReference type="InterPro" id="IPR020892">
    <property type="entry name" value="Cyclophilin-type_PPIase_CS"/>
</dbReference>
<dbReference type="PRINTS" id="PR00153">
    <property type="entry name" value="CSAPPISMRASE"/>
</dbReference>
<gene>
    <name evidence="12" type="ORF">SPPG_08609</name>
</gene>
<evidence type="ECO:0000256" key="8">
    <source>
        <dbReference type="ARBA" id="ARBA00082698"/>
    </source>
</evidence>
<evidence type="ECO:0000256" key="6">
    <source>
        <dbReference type="ARBA" id="ARBA00067721"/>
    </source>
</evidence>
<evidence type="ECO:0000256" key="4">
    <source>
        <dbReference type="ARBA" id="ARBA00038509"/>
    </source>
</evidence>
<evidence type="ECO:0000313" key="13">
    <source>
        <dbReference type="Proteomes" id="UP000053201"/>
    </source>
</evidence>
<dbReference type="PANTHER" id="PTHR45625:SF6">
    <property type="entry name" value="SPLICEOSOME-ASSOCIATED PROTEIN CWC27 HOMOLOG"/>
    <property type="match status" value="1"/>
</dbReference>
<dbReference type="GO" id="GO:0071013">
    <property type="term" value="C:catalytic step 2 spliceosome"/>
    <property type="evidence" value="ECO:0007669"/>
    <property type="project" value="TreeGrafter"/>
</dbReference>